<evidence type="ECO:0000313" key="7">
    <source>
        <dbReference type="Proteomes" id="UP001351900"/>
    </source>
</evidence>
<feature type="transmembrane region" description="Helical" evidence="5">
    <location>
        <begin position="212"/>
        <end position="231"/>
    </location>
</feature>
<dbReference type="InterPro" id="IPR008521">
    <property type="entry name" value="Mg_trans_NIPA"/>
</dbReference>
<keyword evidence="3 5" id="KW-1133">Transmembrane helix</keyword>
<proteinExistence type="predicted"/>
<accession>A0ABU7V782</accession>
<keyword evidence="7" id="KW-1185">Reference proteome</keyword>
<feature type="transmembrane region" description="Helical" evidence="5">
    <location>
        <begin position="269"/>
        <end position="289"/>
    </location>
</feature>
<organism evidence="6 7">
    <name type="scientific">Microbacterium schleiferi</name>
    <dbReference type="NCBI Taxonomy" id="69362"/>
    <lineage>
        <taxon>Bacteria</taxon>
        <taxon>Bacillati</taxon>
        <taxon>Actinomycetota</taxon>
        <taxon>Actinomycetes</taxon>
        <taxon>Micrococcales</taxon>
        <taxon>Microbacteriaceae</taxon>
        <taxon>Microbacterium</taxon>
    </lineage>
</organism>
<keyword evidence="2 5" id="KW-0812">Transmembrane</keyword>
<feature type="transmembrane region" description="Helical" evidence="5">
    <location>
        <begin position="243"/>
        <end position="263"/>
    </location>
</feature>
<feature type="transmembrane region" description="Helical" evidence="5">
    <location>
        <begin position="76"/>
        <end position="99"/>
    </location>
</feature>
<evidence type="ECO:0000256" key="3">
    <source>
        <dbReference type="ARBA" id="ARBA00022989"/>
    </source>
</evidence>
<feature type="transmembrane region" description="Helical" evidence="5">
    <location>
        <begin position="48"/>
        <end position="70"/>
    </location>
</feature>
<comment type="caution">
    <text evidence="6">The sequence shown here is derived from an EMBL/GenBank/DDBJ whole genome shotgun (WGS) entry which is preliminary data.</text>
</comment>
<dbReference type="PANTHER" id="PTHR40761:SF1">
    <property type="entry name" value="CONSERVED INTEGRAL MEMBRANE ALANINE VALINE AND LEUCINE RICH PROTEIN-RELATED"/>
    <property type="match status" value="1"/>
</dbReference>
<gene>
    <name evidence="6" type="ORF">V2V91_10220</name>
</gene>
<dbReference type="PANTHER" id="PTHR40761">
    <property type="entry name" value="CONSERVED INTEGRAL MEMBRANE ALANINE VALINE AND LEUCINE RICH PROTEIN-RELATED"/>
    <property type="match status" value="1"/>
</dbReference>
<dbReference type="RefSeq" id="WP_331791758.1">
    <property type="nucleotide sequence ID" value="NZ_JAZHOV010000005.1"/>
</dbReference>
<evidence type="ECO:0000256" key="2">
    <source>
        <dbReference type="ARBA" id="ARBA00022692"/>
    </source>
</evidence>
<name>A0ABU7V782_9MICO</name>
<evidence type="ECO:0000313" key="6">
    <source>
        <dbReference type="EMBL" id="MEF2255502.1"/>
    </source>
</evidence>
<dbReference type="Proteomes" id="UP001351900">
    <property type="component" value="Unassembled WGS sequence"/>
</dbReference>
<comment type="subcellular location">
    <subcellularLocation>
        <location evidence="1">Membrane</location>
        <topology evidence="1">Multi-pass membrane protein</topology>
    </subcellularLocation>
</comment>
<reference evidence="6 7" key="1">
    <citation type="submission" date="2024-01" db="EMBL/GenBank/DDBJ databases">
        <title>the genome sequence of strain Microbacterium schleiferi NBRC 15075.</title>
        <authorList>
            <person name="Ding Y."/>
            <person name="Zhang G."/>
        </authorList>
    </citation>
    <scope>NUCLEOTIDE SEQUENCE [LARGE SCALE GENOMIC DNA]</scope>
    <source>
        <strain evidence="6 7">NBRC 15075</strain>
    </source>
</reference>
<evidence type="ECO:0000256" key="1">
    <source>
        <dbReference type="ARBA" id="ARBA00004141"/>
    </source>
</evidence>
<dbReference type="EMBL" id="JAZHOV010000005">
    <property type="protein sequence ID" value="MEF2255502.1"/>
    <property type="molecule type" value="Genomic_DNA"/>
</dbReference>
<feature type="transmembrane region" description="Helical" evidence="5">
    <location>
        <begin position="6"/>
        <end position="27"/>
    </location>
</feature>
<evidence type="ECO:0000256" key="5">
    <source>
        <dbReference type="SAM" id="Phobius"/>
    </source>
</evidence>
<dbReference type="Pfam" id="PF05653">
    <property type="entry name" value="Mg_trans_NIPA"/>
    <property type="match status" value="1"/>
</dbReference>
<feature type="transmembrane region" description="Helical" evidence="5">
    <location>
        <begin position="143"/>
        <end position="163"/>
    </location>
</feature>
<feature type="transmembrane region" description="Helical" evidence="5">
    <location>
        <begin position="111"/>
        <end position="131"/>
    </location>
</feature>
<keyword evidence="4 5" id="KW-0472">Membrane</keyword>
<protein>
    <submittedName>
        <fullName evidence="6">DMT family transporter</fullName>
    </submittedName>
</protein>
<sequence length="299" mass="30693">MELSSFPIIGIALAVLSAALLTVGNHLQSVGVERASRGSSTSLGAAGFWALARTPVWLLGSVLFGLAILAQLAALAFAPLIVVQPVGVIALVFASALTAVVTRRRPSSAEIVAILVAVASLAAFVGVAAAVSVQTTITDRELILILIILLVVLTVTFAGLALLRRHGIPPVVYVVLGGLFAGFVATLGKTVILRVQTAWASRDFSIDDTNLLTIACLVGIAVAGALSIYFVQTAHTVSNPQTVVAGLTIVDPFVAVILGITVLGEAVGAPLWSFGVFAVAGAGAMWAVWRLASITQPSR</sequence>
<evidence type="ECO:0000256" key="4">
    <source>
        <dbReference type="ARBA" id="ARBA00023136"/>
    </source>
</evidence>
<feature type="transmembrane region" description="Helical" evidence="5">
    <location>
        <begin position="170"/>
        <end position="192"/>
    </location>
</feature>